<dbReference type="AlphaFoldDB" id="A0AAD7ZQP5"/>
<dbReference type="EMBL" id="JASPKZ010007355">
    <property type="protein sequence ID" value="KAJ9584806.1"/>
    <property type="molecule type" value="Genomic_DNA"/>
</dbReference>
<reference evidence="1" key="1">
    <citation type="journal article" date="2023" name="IScience">
        <title>Live-bearing cockroach genome reveals convergent evolutionary mechanisms linked to viviparity in insects and beyond.</title>
        <authorList>
            <person name="Fouks B."/>
            <person name="Harrison M.C."/>
            <person name="Mikhailova A.A."/>
            <person name="Marchal E."/>
            <person name="English S."/>
            <person name="Carruthers M."/>
            <person name="Jennings E.C."/>
            <person name="Chiamaka E.L."/>
            <person name="Frigard R.A."/>
            <person name="Pippel M."/>
            <person name="Attardo G.M."/>
            <person name="Benoit J.B."/>
            <person name="Bornberg-Bauer E."/>
            <person name="Tobe S.S."/>
        </authorList>
    </citation>
    <scope>NUCLEOTIDE SEQUENCE</scope>
    <source>
        <strain evidence="1">Stay&amp;Tobe</strain>
    </source>
</reference>
<dbReference type="Proteomes" id="UP001233999">
    <property type="component" value="Unassembled WGS sequence"/>
</dbReference>
<reference evidence="1" key="2">
    <citation type="submission" date="2023-05" db="EMBL/GenBank/DDBJ databases">
        <authorList>
            <person name="Fouks B."/>
        </authorList>
    </citation>
    <scope>NUCLEOTIDE SEQUENCE</scope>
    <source>
        <strain evidence="1">Stay&amp;Tobe</strain>
        <tissue evidence="1">Testes</tissue>
    </source>
</reference>
<proteinExistence type="predicted"/>
<name>A0AAD7ZQP5_DIPPU</name>
<comment type="caution">
    <text evidence="1">The sequence shown here is derived from an EMBL/GenBank/DDBJ whole genome shotgun (WGS) entry which is preliminary data.</text>
</comment>
<organism evidence="1 2">
    <name type="scientific">Diploptera punctata</name>
    <name type="common">Pacific beetle cockroach</name>
    <dbReference type="NCBI Taxonomy" id="6984"/>
    <lineage>
        <taxon>Eukaryota</taxon>
        <taxon>Metazoa</taxon>
        <taxon>Ecdysozoa</taxon>
        <taxon>Arthropoda</taxon>
        <taxon>Hexapoda</taxon>
        <taxon>Insecta</taxon>
        <taxon>Pterygota</taxon>
        <taxon>Neoptera</taxon>
        <taxon>Polyneoptera</taxon>
        <taxon>Dictyoptera</taxon>
        <taxon>Blattodea</taxon>
        <taxon>Blaberoidea</taxon>
        <taxon>Blaberidae</taxon>
        <taxon>Diplopterinae</taxon>
        <taxon>Diploptera</taxon>
    </lineage>
</organism>
<accession>A0AAD7ZQP5</accession>
<evidence type="ECO:0000313" key="1">
    <source>
        <dbReference type="EMBL" id="KAJ9584806.1"/>
    </source>
</evidence>
<feature type="non-terminal residue" evidence="1">
    <location>
        <position position="1"/>
    </location>
</feature>
<keyword evidence="2" id="KW-1185">Reference proteome</keyword>
<protein>
    <submittedName>
        <fullName evidence="1">Uncharacterized protein</fullName>
    </submittedName>
</protein>
<sequence>VFFSFFFSPQQLCVRSVTRPYENFQDSPPKEHEMGCISLAIPKICVKVFIQ</sequence>
<feature type="non-terminal residue" evidence="1">
    <location>
        <position position="51"/>
    </location>
</feature>
<gene>
    <name evidence="1" type="ORF">L9F63_020860</name>
</gene>
<evidence type="ECO:0000313" key="2">
    <source>
        <dbReference type="Proteomes" id="UP001233999"/>
    </source>
</evidence>